<name>A0AAW0CUF2_9AGAR</name>
<evidence type="ECO:0000313" key="1">
    <source>
        <dbReference type="EMBL" id="KAK7043480.1"/>
    </source>
</evidence>
<dbReference type="AlphaFoldDB" id="A0AAW0CUF2"/>
<proteinExistence type="predicted"/>
<evidence type="ECO:0000313" key="2">
    <source>
        <dbReference type="Proteomes" id="UP001362999"/>
    </source>
</evidence>
<reference evidence="1 2" key="1">
    <citation type="journal article" date="2024" name="J Genomics">
        <title>Draft genome sequencing and assembly of Favolaschia claudopus CIRM-BRFM 2984 isolated from oak limbs.</title>
        <authorList>
            <person name="Navarro D."/>
            <person name="Drula E."/>
            <person name="Chaduli D."/>
            <person name="Cazenave R."/>
            <person name="Ahrendt S."/>
            <person name="Wang J."/>
            <person name="Lipzen A."/>
            <person name="Daum C."/>
            <person name="Barry K."/>
            <person name="Grigoriev I.V."/>
            <person name="Favel A."/>
            <person name="Rosso M.N."/>
            <person name="Martin F."/>
        </authorList>
    </citation>
    <scope>NUCLEOTIDE SEQUENCE [LARGE SCALE GENOMIC DNA]</scope>
    <source>
        <strain evidence="1 2">CIRM-BRFM 2984</strain>
    </source>
</reference>
<comment type="caution">
    <text evidence="1">The sequence shown here is derived from an EMBL/GenBank/DDBJ whole genome shotgun (WGS) entry which is preliminary data.</text>
</comment>
<evidence type="ECO:0008006" key="3">
    <source>
        <dbReference type="Google" id="ProtNLM"/>
    </source>
</evidence>
<keyword evidence="2" id="KW-1185">Reference proteome</keyword>
<organism evidence="1 2">
    <name type="scientific">Favolaschia claudopus</name>
    <dbReference type="NCBI Taxonomy" id="2862362"/>
    <lineage>
        <taxon>Eukaryota</taxon>
        <taxon>Fungi</taxon>
        <taxon>Dikarya</taxon>
        <taxon>Basidiomycota</taxon>
        <taxon>Agaricomycotina</taxon>
        <taxon>Agaricomycetes</taxon>
        <taxon>Agaricomycetidae</taxon>
        <taxon>Agaricales</taxon>
        <taxon>Marasmiineae</taxon>
        <taxon>Mycenaceae</taxon>
        <taxon>Favolaschia</taxon>
    </lineage>
</organism>
<gene>
    <name evidence="1" type="ORF">R3P38DRAFT_2509503</name>
</gene>
<feature type="non-terminal residue" evidence="1">
    <location>
        <position position="1"/>
    </location>
</feature>
<dbReference type="Proteomes" id="UP001362999">
    <property type="component" value="Unassembled WGS sequence"/>
</dbReference>
<sequence length="103" mass="11162">ALEIQLLFLAQLGVRDSHLVLHSDNTVAIGALSKGRSPIADLNRIARRFLDLSLSLALQIEIVYIESAQNPADSVSRGVLPPNSPLCPLFDIPLDILLSLKPL</sequence>
<protein>
    <recommendedName>
        <fullName evidence="3">RNase H type-1 domain-containing protein</fullName>
    </recommendedName>
</protein>
<dbReference type="EMBL" id="JAWWNJ010000012">
    <property type="protein sequence ID" value="KAK7043480.1"/>
    <property type="molecule type" value="Genomic_DNA"/>
</dbReference>
<accession>A0AAW0CUF2</accession>